<organism evidence="5 6">
    <name type="scientific">Orchesella dallaii</name>
    <dbReference type="NCBI Taxonomy" id="48710"/>
    <lineage>
        <taxon>Eukaryota</taxon>
        <taxon>Metazoa</taxon>
        <taxon>Ecdysozoa</taxon>
        <taxon>Arthropoda</taxon>
        <taxon>Hexapoda</taxon>
        <taxon>Collembola</taxon>
        <taxon>Entomobryomorpha</taxon>
        <taxon>Entomobryoidea</taxon>
        <taxon>Orchesellidae</taxon>
        <taxon>Orchesellinae</taxon>
        <taxon>Orchesella</taxon>
    </lineage>
</organism>
<dbReference type="InterPro" id="IPR031567">
    <property type="entry name" value="CRIM_dom"/>
</dbReference>
<gene>
    <name evidence="5" type="ORF">ODALV1_LOCUS27158</name>
</gene>
<accession>A0ABP1RXP4</accession>
<protein>
    <recommendedName>
        <fullName evidence="7">Target of rapamycin complex 2 subunit MAPKAP1</fullName>
    </recommendedName>
</protein>
<dbReference type="InterPro" id="IPR032679">
    <property type="entry name" value="Sin1_N"/>
</dbReference>
<evidence type="ECO:0000259" key="3">
    <source>
        <dbReference type="Pfam" id="PF05422"/>
    </source>
</evidence>
<evidence type="ECO:0000313" key="5">
    <source>
        <dbReference type="EMBL" id="CAL8137964.1"/>
    </source>
</evidence>
<evidence type="ECO:0000256" key="2">
    <source>
        <dbReference type="SAM" id="MobiDB-lite"/>
    </source>
</evidence>
<reference evidence="5 6" key="1">
    <citation type="submission" date="2024-08" db="EMBL/GenBank/DDBJ databases">
        <authorList>
            <person name="Cucini C."/>
            <person name="Frati F."/>
        </authorList>
    </citation>
    <scope>NUCLEOTIDE SEQUENCE [LARGE SCALE GENOMIC DNA]</scope>
</reference>
<keyword evidence="6" id="KW-1185">Reference proteome</keyword>
<name>A0ABP1RXP4_9HEXA</name>
<comment type="similarity">
    <text evidence="1">Belongs to the SIN1 family.</text>
</comment>
<dbReference type="Pfam" id="PF05422">
    <property type="entry name" value="SIN1"/>
    <property type="match status" value="1"/>
</dbReference>
<dbReference type="PANTHER" id="PTHR13335">
    <property type="entry name" value="TARGET OF RAPAMYCIN COMPLEX 2 SUBUNIT MAPKAP1"/>
    <property type="match status" value="1"/>
</dbReference>
<dbReference type="Pfam" id="PF16978">
    <property type="entry name" value="CRIM"/>
    <property type="match status" value="1"/>
</dbReference>
<feature type="domain" description="CRIM" evidence="4">
    <location>
        <begin position="131"/>
        <end position="258"/>
    </location>
</feature>
<sequence>MVLYDDKKWLCRLIRTAFTIEDDTGVCEKVLKTKAALPPVGYHQDEDSSSVSSNDSFDIREGADLGHRRRSNTAIRLEKLEKQKKVQNLTQVVRVNNIMEAPKNQITFTKTEDYRNRGDNSSAKRHVPVDQLLDAVPNPEEIPFASYAKFDASGHPGTAYKRMAIFLPFLPPEHRGYPIRVAVVATAKVIELIGLTLWMGSQAHPLIAKDLRPISYYCLQIADEDGEWDSDFPPLDAGEPISKFSFSHLALVKCENDHAIQTTSQLKTNLSFLLPNGIVFRIQLDSNSITLADTLSLLLKQSGWGRGFTCTDPKEVYHFEKLGEPSVQFSDLSVSIQDVKCKDFCLVRNGAKSIQSANVKSDPMMGYGVSPSEIPGARSSLYPVIVSTGRFNRVRNALCVIWSGDRLDLEFQHKTKSYPLSSFSGVKFDAVKNRVVVSINQYSQSSPIGTHYLTGTSHLTLTTLERQVATELYHHLISVIASK</sequence>
<dbReference type="EMBL" id="CAXLJM020000121">
    <property type="protein sequence ID" value="CAL8137964.1"/>
    <property type="molecule type" value="Genomic_DNA"/>
</dbReference>
<proteinExistence type="inferred from homology"/>
<evidence type="ECO:0000259" key="4">
    <source>
        <dbReference type="Pfam" id="PF16978"/>
    </source>
</evidence>
<dbReference type="PANTHER" id="PTHR13335:SF1">
    <property type="entry name" value="TARGET OF RAPAMYCIN COMPLEX 2 SUBUNIT MAPKAP1"/>
    <property type="match status" value="1"/>
</dbReference>
<evidence type="ECO:0000313" key="6">
    <source>
        <dbReference type="Proteomes" id="UP001642540"/>
    </source>
</evidence>
<dbReference type="Proteomes" id="UP001642540">
    <property type="component" value="Unassembled WGS sequence"/>
</dbReference>
<feature type="domain" description="Sin1 N-terminal" evidence="3">
    <location>
        <begin position="44"/>
        <end position="110"/>
    </location>
</feature>
<dbReference type="InterPro" id="IPR008828">
    <property type="entry name" value="Sin1/Avo1"/>
</dbReference>
<evidence type="ECO:0008006" key="7">
    <source>
        <dbReference type="Google" id="ProtNLM"/>
    </source>
</evidence>
<evidence type="ECO:0000256" key="1">
    <source>
        <dbReference type="ARBA" id="ARBA00009407"/>
    </source>
</evidence>
<feature type="region of interest" description="Disordered" evidence="2">
    <location>
        <begin position="40"/>
        <end position="65"/>
    </location>
</feature>
<comment type="caution">
    <text evidence="5">The sequence shown here is derived from an EMBL/GenBank/DDBJ whole genome shotgun (WGS) entry which is preliminary data.</text>
</comment>